<dbReference type="GeneID" id="76424667"/>
<dbReference type="GO" id="GO:0046872">
    <property type="term" value="F:metal ion binding"/>
    <property type="evidence" value="ECO:0007669"/>
    <property type="project" value="UniProtKB-KW"/>
</dbReference>
<dbReference type="PANTHER" id="PTHR43165">
    <property type="entry name" value="METALLOPHOSPHOESTERASE"/>
    <property type="match status" value="1"/>
</dbReference>
<dbReference type="KEGG" id="maqe:RJ40_09810"/>
<dbReference type="EC" id="3.1.4.-" evidence="4"/>
<dbReference type="Gene3D" id="3.60.21.10">
    <property type="match status" value="1"/>
</dbReference>
<evidence type="ECO:0000256" key="3">
    <source>
        <dbReference type="ARBA" id="ARBA00022801"/>
    </source>
</evidence>
<reference evidence="6" key="2">
    <citation type="submission" date="2019-02" db="EMBL/GenBank/DDBJ databases">
        <authorList>
            <person name="Chen S.-C."/>
            <person name="Chien H.-H."/>
            <person name="Lai M.-C."/>
        </authorList>
    </citation>
    <scope>NUCLEOTIDE SEQUENCE</scope>
    <source>
        <strain evidence="6">N2F9704</strain>
    </source>
</reference>
<dbReference type="InterPro" id="IPR020935">
    <property type="entry name" value="PdiEstase_YfcE_CS"/>
</dbReference>
<dbReference type="RefSeq" id="WP_265580690.1">
    <property type="nucleotide sequence ID" value="NZ_CP036172.1"/>
</dbReference>
<keyword evidence="3" id="KW-0378">Hydrolase</keyword>
<sequence length="165" mass="17775">MRIGIMADTHDCLPLVERAVEVLNREGVGLVLHAGDYVAPFTLRVLEGLDAPVIGVFGNNDGDRELLRKTASEGDIVDLRGDGARIEDGDLSIGLVHGHDTDLLTTFMESGDLDVLVSGHTHHPLIGRHGRTLMINPGEICGYLTGTPTLAVLDTRTKEAHLVRL</sequence>
<evidence type="ECO:0000313" key="7">
    <source>
        <dbReference type="Proteomes" id="UP001042704"/>
    </source>
</evidence>
<dbReference type="InterPro" id="IPR024654">
    <property type="entry name" value="Calcineurin-like_PHP_lpxH"/>
</dbReference>
<evidence type="ECO:0000256" key="2">
    <source>
        <dbReference type="ARBA" id="ARBA00022723"/>
    </source>
</evidence>
<keyword evidence="2 4" id="KW-0479">Metal-binding</keyword>
<evidence type="ECO:0000313" key="6">
    <source>
        <dbReference type="EMBL" id="QSZ67776.1"/>
    </source>
</evidence>
<dbReference type="PANTHER" id="PTHR43165:SF1">
    <property type="entry name" value="PHOSPHODIESTERASE MJ0936"/>
    <property type="match status" value="1"/>
</dbReference>
<reference evidence="6" key="1">
    <citation type="journal article" date="2001" name="Int. J. Syst. Evol. Microbiol.">
        <title>Methanofollis aquaemaris sp. nov., a methanogen isolated from an aquaculture fish pond.</title>
        <authorList>
            <person name="Lai M.C."/>
            <person name="Chen S.C."/>
        </authorList>
    </citation>
    <scope>NUCLEOTIDE SEQUENCE</scope>
    <source>
        <strain evidence="6">N2F9704</strain>
    </source>
</reference>
<accession>A0A8A3S860</accession>
<dbReference type="InterPro" id="IPR000979">
    <property type="entry name" value="Phosphodiesterase_MJ0936/Vps29"/>
</dbReference>
<dbReference type="SUPFAM" id="SSF56300">
    <property type="entry name" value="Metallo-dependent phosphatases"/>
    <property type="match status" value="1"/>
</dbReference>
<feature type="domain" description="Calcineurin-like phosphoesterase" evidence="5">
    <location>
        <begin position="1"/>
        <end position="157"/>
    </location>
</feature>
<dbReference type="Proteomes" id="UP001042704">
    <property type="component" value="Chromosome"/>
</dbReference>
<evidence type="ECO:0000256" key="4">
    <source>
        <dbReference type="RuleBase" id="RU362039"/>
    </source>
</evidence>
<evidence type="ECO:0000256" key="1">
    <source>
        <dbReference type="ARBA" id="ARBA00008950"/>
    </source>
</evidence>
<name>A0A8A3S860_9EURY</name>
<dbReference type="NCBIfam" id="TIGR00040">
    <property type="entry name" value="yfcE"/>
    <property type="match status" value="1"/>
</dbReference>
<proteinExistence type="inferred from homology"/>
<dbReference type="EMBL" id="CP036172">
    <property type="protein sequence ID" value="QSZ67776.1"/>
    <property type="molecule type" value="Genomic_DNA"/>
</dbReference>
<dbReference type="PROSITE" id="PS01269">
    <property type="entry name" value="UPF0025"/>
    <property type="match status" value="1"/>
</dbReference>
<dbReference type="InterPro" id="IPR041802">
    <property type="entry name" value="MPP_YfcE"/>
</dbReference>
<dbReference type="InterPro" id="IPR029052">
    <property type="entry name" value="Metallo-depent_PP-like"/>
</dbReference>
<protein>
    <recommendedName>
        <fullName evidence="4">Phosphoesterase</fullName>
        <ecNumber evidence="4">3.1.4.-</ecNumber>
    </recommendedName>
</protein>
<dbReference type="CDD" id="cd00841">
    <property type="entry name" value="MPP_YfcE"/>
    <property type="match status" value="1"/>
</dbReference>
<gene>
    <name evidence="6" type="ORF">RJ40_09810</name>
</gene>
<keyword evidence="7" id="KW-1185">Reference proteome</keyword>
<evidence type="ECO:0000259" key="5">
    <source>
        <dbReference type="Pfam" id="PF12850"/>
    </source>
</evidence>
<dbReference type="InterPro" id="IPR053193">
    <property type="entry name" value="MetalloPDE_YfcE-like"/>
</dbReference>
<dbReference type="AlphaFoldDB" id="A0A8A3S860"/>
<dbReference type="Pfam" id="PF12850">
    <property type="entry name" value="Metallophos_2"/>
    <property type="match status" value="1"/>
</dbReference>
<comment type="similarity">
    <text evidence="1 4">Belongs to the metallophosphoesterase superfamily. YfcE family.</text>
</comment>
<comment type="cofactor">
    <cofactor evidence="4">
        <name>a divalent metal cation</name>
        <dbReference type="ChEBI" id="CHEBI:60240"/>
    </cofactor>
</comment>
<organism evidence="6 7">
    <name type="scientific">Methanofollis aquaemaris</name>
    <dbReference type="NCBI Taxonomy" id="126734"/>
    <lineage>
        <taxon>Archaea</taxon>
        <taxon>Methanobacteriati</taxon>
        <taxon>Methanobacteriota</taxon>
        <taxon>Stenosarchaea group</taxon>
        <taxon>Methanomicrobia</taxon>
        <taxon>Methanomicrobiales</taxon>
        <taxon>Methanomicrobiaceae</taxon>
        <taxon>Methanofollis</taxon>
    </lineage>
</organism>
<dbReference type="GO" id="GO:0016787">
    <property type="term" value="F:hydrolase activity"/>
    <property type="evidence" value="ECO:0007669"/>
    <property type="project" value="UniProtKB-UniRule"/>
</dbReference>